<protein>
    <submittedName>
        <fullName evidence="1">Uncharacterized protein</fullName>
    </submittedName>
</protein>
<keyword evidence="2" id="KW-1185">Reference proteome</keyword>
<dbReference type="RefSeq" id="WP_047581204.1">
    <property type="nucleotide sequence ID" value="NZ_CP116669.1"/>
</dbReference>
<accession>A0ABY7R526</accession>
<dbReference type="Proteomes" id="UP001214301">
    <property type="component" value="Chromosome"/>
</dbReference>
<evidence type="ECO:0000313" key="1">
    <source>
        <dbReference type="EMBL" id="WCH98599.1"/>
    </source>
</evidence>
<proteinExistence type="predicted"/>
<gene>
    <name evidence="1" type="ORF">PMC74_17685</name>
</gene>
<reference evidence="1 2" key="1">
    <citation type="journal article" date="2020" name="Front. Microbiol.">
        <title>Toward Biorecycling: Isolation of a Soil Bacterium That Grows on a Polyurethane Oligomer and Monomer.</title>
        <authorList>
            <person name="Espinosa M.J.C."/>
            <person name="Blanco A.C."/>
            <person name="Schmidgall T."/>
            <person name="Atanasoff-Kardjalieff A.K."/>
            <person name="Kappelmeyer U."/>
            <person name="Tischler D."/>
            <person name="Pieper D.H."/>
            <person name="Heipieper H.J."/>
            <person name="Eberlein C."/>
        </authorList>
    </citation>
    <scope>NUCLEOTIDE SEQUENCE [LARGE SCALE GENOMIC DNA]</scope>
    <source>
        <strain evidence="1 2">TDA1</strain>
    </source>
</reference>
<sequence length="136" mass="15670">MTFTPECLTYINTHLFERQDELLKEIGKVLPTGASSIHWESIPSKIQIHSVQRDSLTAEILAAASAIELDHGETIIIINIDDAFPAIRTTLEEWQGFAQELDYVNTIYINEKRSKIIHWDFYKNLHALKLPKRSIH</sequence>
<dbReference type="EMBL" id="CP116669">
    <property type="protein sequence ID" value="WCH98599.1"/>
    <property type="molecule type" value="Genomic_DNA"/>
</dbReference>
<evidence type="ECO:0000313" key="2">
    <source>
        <dbReference type="Proteomes" id="UP001214301"/>
    </source>
</evidence>
<name>A0ABY7R526_9PSED</name>
<organism evidence="1 2">
    <name type="scientific">Pseudomonas capeferrum</name>
    <dbReference type="NCBI Taxonomy" id="1495066"/>
    <lineage>
        <taxon>Bacteria</taxon>
        <taxon>Pseudomonadati</taxon>
        <taxon>Pseudomonadota</taxon>
        <taxon>Gammaproteobacteria</taxon>
        <taxon>Pseudomonadales</taxon>
        <taxon>Pseudomonadaceae</taxon>
        <taxon>Pseudomonas</taxon>
    </lineage>
</organism>